<feature type="signal peptide" evidence="1">
    <location>
        <begin position="1"/>
        <end position="23"/>
    </location>
</feature>
<evidence type="ECO:0000256" key="1">
    <source>
        <dbReference type="SAM" id="SignalP"/>
    </source>
</evidence>
<evidence type="ECO:0000313" key="2">
    <source>
        <dbReference type="EMBL" id="KAK3305687.1"/>
    </source>
</evidence>
<accession>A0AAJ0M1P2</accession>
<sequence length="81" mass="8746">MVRQLPAPILVLLLRVAVVGLKADDELCLITAGEESVRRDIDLSSVAPTRELSIALTMFGFPLQLVASKFLLTTTSLTSYG</sequence>
<feature type="chain" id="PRO_5042593829" description="Secreted protein" evidence="1">
    <location>
        <begin position="24"/>
        <end position="81"/>
    </location>
</feature>
<gene>
    <name evidence="2" type="ORF">B0T15DRAFT_533121</name>
</gene>
<evidence type="ECO:0000313" key="3">
    <source>
        <dbReference type="Proteomes" id="UP001273166"/>
    </source>
</evidence>
<name>A0AAJ0M1P2_9PEZI</name>
<protein>
    <recommendedName>
        <fullName evidence="4">Secreted protein</fullName>
    </recommendedName>
</protein>
<reference evidence="2" key="2">
    <citation type="submission" date="2023-06" db="EMBL/GenBank/DDBJ databases">
        <authorList>
            <consortium name="Lawrence Berkeley National Laboratory"/>
            <person name="Mondo S.J."/>
            <person name="Hensen N."/>
            <person name="Bonometti L."/>
            <person name="Westerberg I."/>
            <person name="Brannstrom I.O."/>
            <person name="Guillou S."/>
            <person name="Cros-Aarteil S."/>
            <person name="Calhoun S."/>
            <person name="Haridas S."/>
            <person name="Kuo A."/>
            <person name="Pangilinan J."/>
            <person name="Riley R."/>
            <person name="Labutti K."/>
            <person name="Andreopoulos B."/>
            <person name="Lipzen A."/>
            <person name="Chen C."/>
            <person name="Yanf M."/>
            <person name="Daum C."/>
            <person name="Ng V."/>
            <person name="Clum A."/>
            <person name="Steindorff A."/>
            <person name="Ohm R."/>
            <person name="Martin F."/>
            <person name="Silar P."/>
            <person name="Natvig D."/>
            <person name="Lalanne C."/>
            <person name="Gautier V."/>
            <person name="Ament-Velasquez S.L."/>
            <person name="Kruys A."/>
            <person name="Hutchinson M.I."/>
            <person name="Powell A.J."/>
            <person name="Barry K."/>
            <person name="Miller A.N."/>
            <person name="Grigoriev I.V."/>
            <person name="Debuchy R."/>
            <person name="Gladieux P."/>
            <person name="Thoren M.H."/>
            <person name="Johannesson H."/>
        </authorList>
    </citation>
    <scope>NUCLEOTIDE SEQUENCE</scope>
    <source>
        <strain evidence="2">CBS 333.67</strain>
    </source>
</reference>
<keyword evidence="1" id="KW-0732">Signal</keyword>
<reference evidence="2" key="1">
    <citation type="journal article" date="2023" name="Mol. Phylogenet. Evol.">
        <title>Genome-scale phylogeny and comparative genomics of the fungal order Sordariales.</title>
        <authorList>
            <person name="Hensen N."/>
            <person name="Bonometti L."/>
            <person name="Westerberg I."/>
            <person name="Brannstrom I.O."/>
            <person name="Guillou S."/>
            <person name="Cros-Aarteil S."/>
            <person name="Calhoun S."/>
            <person name="Haridas S."/>
            <person name="Kuo A."/>
            <person name="Mondo S."/>
            <person name="Pangilinan J."/>
            <person name="Riley R."/>
            <person name="LaButti K."/>
            <person name="Andreopoulos B."/>
            <person name="Lipzen A."/>
            <person name="Chen C."/>
            <person name="Yan M."/>
            <person name="Daum C."/>
            <person name="Ng V."/>
            <person name="Clum A."/>
            <person name="Steindorff A."/>
            <person name="Ohm R.A."/>
            <person name="Martin F."/>
            <person name="Silar P."/>
            <person name="Natvig D.O."/>
            <person name="Lalanne C."/>
            <person name="Gautier V."/>
            <person name="Ament-Velasquez S.L."/>
            <person name="Kruys A."/>
            <person name="Hutchinson M.I."/>
            <person name="Powell A.J."/>
            <person name="Barry K."/>
            <person name="Miller A.N."/>
            <person name="Grigoriev I.V."/>
            <person name="Debuchy R."/>
            <person name="Gladieux P."/>
            <person name="Hiltunen Thoren M."/>
            <person name="Johannesson H."/>
        </authorList>
    </citation>
    <scope>NUCLEOTIDE SEQUENCE</scope>
    <source>
        <strain evidence="2">CBS 333.67</strain>
    </source>
</reference>
<evidence type="ECO:0008006" key="4">
    <source>
        <dbReference type="Google" id="ProtNLM"/>
    </source>
</evidence>
<comment type="caution">
    <text evidence="2">The sequence shown here is derived from an EMBL/GenBank/DDBJ whole genome shotgun (WGS) entry which is preliminary data.</text>
</comment>
<dbReference type="AlphaFoldDB" id="A0AAJ0M1P2"/>
<organism evidence="2 3">
    <name type="scientific">Chaetomium strumarium</name>
    <dbReference type="NCBI Taxonomy" id="1170767"/>
    <lineage>
        <taxon>Eukaryota</taxon>
        <taxon>Fungi</taxon>
        <taxon>Dikarya</taxon>
        <taxon>Ascomycota</taxon>
        <taxon>Pezizomycotina</taxon>
        <taxon>Sordariomycetes</taxon>
        <taxon>Sordariomycetidae</taxon>
        <taxon>Sordariales</taxon>
        <taxon>Chaetomiaceae</taxon>
        <taxon>Chaetomium</taxon>
    </lineage>
</organism>
<dbReference type="RefSeq" id="XP_062721467.1">
    <property type="nucleotide sequence ID" value="XM_062869343.1"/>
</dbReference>
<proteinExistence type="predicted"/>
<dbReference type="Proteomes" id="UP001273166">
    <property type="component" value="Unassembled WGS sequence"/>
</dbReference>
<dbReference type="GeneID" id="87888172"/>
<dbReference type="EMBL" id="JAUDZG010000004">
    <property type="protein sequence ID" value="KAK3305687.1"/>
    <property type="molecule type" value="Genomic_DNA"/>
</dbReference>
<keyword evidence="3" id="KW-1185">Reference proteome</keyword>